<accession>A0ACB8EZL7</accession>
<gene>
    <name evidence="1" type="ORF">K3G42_015740</name>
</gene>
<sequence>MQITSLEKAKKLEMLNIQAILNFNNLLVQNQKGSAERTPIFQKQIGTPPAPELKPRAHLTGLDLEKIKCVPGEFPTVHWKYDQILQSKNTMKYENGSLVIPQHGDYFVYAQVTFRNHSTERKNCGPEIKMVTHVTQVILKHQSGYPVPIELLRRSSSIIKTQNWNHAIYLGAIASLQKNDKLLVNVSSDGLLYNRAQVNFFGAFLI</sequence>
<protein>
    <submittedName>
        <fullName evidence="1">Uncharacterized protein</fullName>
    </submittedName>
</protein>
<reference evidence="1" key="1">
    <citation type="submission" date="2021-08" db="EMBL/GenBank/DDBJ databases">
        <title>The first chromosome-level gecko genome reveals the dynamic sex chromosomes of Neotropical dwarf geckos (Sphaerodactylidae: Sphaerodactylus).</title>
        <authorList>
            <person name="Pinto B.J."/>
            <person name="Keating S.E."/>
            <person name="Gamble T."/>
        </authorList>
    </citation>
    <scope>NUCLEOTIDE SEQUENCE</scope>
    <source>
        <strain evidence="1">TG3544</strain>
    </source>
</reference>
<proteinExistence type="predicted"/>
<evidence type="ECO:0000313" key="2">
    <source>
        <dbReference type="Proteomes" id="UP000827872"/>
    </source>
</evidence>
<comment type="caution">
    <text evidence="1">The sequence shown here is derived from an EMBL/GenBank/DDBJ whole genome shotgun (WGS) entry which is preliminary data.</text>
</comment>
<dbReference type="Proteomes" id="UP000827872">
    <property type="component" value="Linkage Group LG12"/>
</dbReference>
<name>A0ACB8EZL7_9SAUR</name>
<organism evidence="1 2">
    <name type="scientific">Sphaerodactylus townsendi</name>
    <dbReference type="NCBI Taxonomy" id="933632"/>
    <lineage>
        <taxon>Eukaryota</taxon>
        <taxon>Metazoa</taxon>
        <taxon>Chordata</taxon>
        <taxon>Craniata</taxon>
        <taxon>Vertebrata</taxon>
        <taxon>Euteleostomi</taxon>
        <taxon>Lepidosauria</taxon>
        <taxon>Squamata</taxon>
        <taxon>Bifurcata</taxon>
        <taxon>Gekkota</taxon>
        <taxon>Sphaerodactylidae</taxon>
        <taxon>Sphaerodactylus</taxon>
    </lineage>
</organism>
<dbReference type="EMBL" id="CM037625">
    <property type="protein sequence ID" value="KAH7998386.1"/>
    <property type="molecule type" value="Genomic_DNA"/>
</dbReference>
<evidence type="ECO:0000313" key="1">
    <source>
        <dbReference type="EMBL" id="KAH7998386.1"/>
    </source>
</evidence>
<keyword evidence="2" id="KW-1185">Reference proteome</keyword>